<dbReference type="HOGENOM" id="CLU_1912668_0_0_9"/>
<reference evidence="2" key="1">
    <citation type="journal article" date="2013" name="Genome Announc.">
        <title>First genome sequence of a syntrophic acetate-oxidizing bacterium, Tepidanaerobacter acetatoxydans strain Re1.</title>
        <authorList>
            <person name="Manzoor S."/>
            <person name="Bongcam-Rudloff E."/>
            <person name="Schnurer A."/>
            <person name="Muller B."/>
        </authorList>
    </citation>
    <scope>NUCLEOTIDE SEQUENCE [LARGE SCALE GENOMIC DNA]</scope>
    <source>
        <strain evidence="2">Re1</strain>
    </source>
</reference>
<dbReference type="EMBL" id="HF563609">
    <property type="protein sequence ID" value="CDI40304.1"/>
    <property type="molecule type" value="Genomic_DNA"/>
</dbReference>
<proteinExistence type="predicted"/>
<gene>
    <name evidence="1" type="ordered locus">TEPIRE1_0148</name>
</gene>
<organism evidence="1 2">
    <name type="scientific">Tepidanaerobacter acetatoxydans (strain DSM 21804 / JCM 16047 / Re1)</name>
    <dbReference type="NCBI Taxonomy" id="1209989"/>
    <lineage>
        <taxon>Bacteria</taxon>
        <taxon>Bacillati</taxon>
        <taxon>Bacillota</taxon>
        <taxon>Clostridia</taxon>
        <taxon>Thermosediminibacterales</taxon>
        <taxon>Tepidanaerobacteraceae</taxon>
        <taxon>Tepidanaerobacter</taxon>
    </lineage>
</organism>
<evidence type="ECO:0000313" key="2">
    <source>
        <dbReference type="Proteomes" id="UP000010802"/>
    </source>
</evidence>
<sequence>MEEIIMKLMHTSLPEFKLKLQSAVIKQSPNKTFELKGIENLKSAKMQSLRTGRIEFAIQEIAEDKDIDKVEVVVMPRVPETMHTVIVKGIEKDGTCKKAILEVINIIHPTEEAELVDAKEVDDRRPPIGRH</sequence>
<dbReference type="Proteomes" id="UP000010802">
    <property type="component" value="Chromosome"/>
</dbReference>
<dbReference type="eggNOG" id="ENOG5032W4J">
    <property type="taxonomic scope" value="Bacteria"/>
</dbReference>
<evidence type="ECO:0000313" key="1">
    <source>
        <dbReference type="EMBL" id="CDI40304.1"/>
    </source>
</evidence>
<accession>U4Q7T5</accession>
<dbReference type="AlphaFoldDB" id="U4Q7T5"/>
<protein>
    <submittedName>
        <fullName evidence="1">Uncharacterized protein</fullName>
    </submittedName>
</protein>
<dbReference type="KEGG" id="tae:TepiRe1_0148"/>
<dbReference type="STRING" id="1209989.TepRe1_0138"/>
<name>U4Q7T5_TEPAE</name>
<keyword evidence="2" id="KW-1185">Reference proteome</keyword>